<dbReference type="InterPro" id="IPR015424">
    <property type="entry name" value="PyrdxlP-dep_Trfase"/>
</dbReference>
<evidence type="ECO:0000313" key="9">
    <source>
        <dbReference type="Proteomes" id="UP000031830"/>
    </source>
</evidence>
<evidence type="ECO:0000256" key="6">
    <source>
        <dbReference type="RuleBase" id="RU000481"/>
    </source>
</evidence>
<dbReference type="PROSITE" id="PS00105">
    <property type="entry name" value="AA_TRANSFER_CLASS_1"/>
    <property type="match status" value="1"/>
</dbReference>
<evidence type="ECO:0000256" key="5">
    <source>
        <dbReference type="ARBA" id="ARBA00022898"/>
    </source>
</evidence>
<dbReference type="Gene3D" id="3.90.1150.10">
    <property type="entry name" value="Aspartate Aminotransferase, domain 1"/>
    <property type="match status" value="1"/>
</dbReference>
<gene>
    <name evidence="8" type="ORF">LA55_2025</name>
</gene>
<dbReference type="CDD" id="cd00609">
    <property type="entry name" value="AAT_like"/>
    <property type="match status" value="1"/>
</dbReference>
<name>A0A0B6D1T9_9GAMM</name>
<dbReference type="GO" id="GO:0006520">
    <property type="term" value="P:amino acid metabolic process"/>
    <property type="evidence" value="ECO:0007669"/>
    <property type="project" value="InterPro"/>
</dbReference>
<dbReference type="InterPro" id="IPR004838">
    <property type="entry name" value="NHTrfase_class1_PyrdxlP-BS"/>
</dbReference>
<dbReference type="InterPro" id="IPR004839">
    <property type="entry name" value="Aminotransferase_I/II_large"/>
</dbReference>
<evidence type="ECO:0000256" key="4">
    <source>
        <dbReference type="ARBA" id="ARBA00022679"/>
    </source>
</evidence>
<dbReference type="GO" id="GO:0008483">
    <property type="term" value="F:transaminase activity"/>
    <property type="evidence" value="ECO:0007669"/>
    <property type="project" value="UniProtKB-KW"/>
</dbReference>
<evidence type="ECO:0000313" key="8">
    <source>
        <dbReference type="EMBL" id="AJI52826.1"/>
    </source>
</evidence>
<dbReference type="AlphaFoldDB" id="A0A0B6D1T9"/>
<evidence type="ECO:0000259" key="7">
    <source>
        <dbReference type="Pfam" id="PF00155"/>
    </source>
</evidence>
<dbReference type="InterPro" id="IPR015422">
    <property type="entry name" value="PyrdxlP-dep_Trfase_small"/>
</dbReference>
<dbReference type="PANTHER" id="PTHR46383">
    <property type="entry name" value="ASPARTATE AMINOTRANSFERASE"/>
    <property type="match status" value="1"/>
</dbReference>
<dbReference type="FunFam" id="3.40.640.10:FF:000033">
    <property type="entry name" value="Aspartate aminotransferase"/>
    <property type="match status" value="1"/>
</dbReference>
<sequence>MLKISNKVNSIEVSATVIMSELAVELRQQGRDVISLSIGEPGFFSPDCVKEAAKRAIDNNITKYPPIDGISELKEAIVKRYKRDYGLSFNKNQICVTSGTKQSIHNIFTCIFDDGDEAICFAPYWVCYPEQLKLTGAKSVIVKTHAENNFQLDIEEIEKAITSKTRAIILNSPNNPTGVLYTNETLASFAELIRKYPDIWIISDEIYDQTLFDDVAISLLQIAPDLSSRFIIASGMSKGYAMAGWRVGYVIAPEILKNAITKLQSQTTGGACSISQMASVEALALDNKYLERYTSAYKERVMYVYEYLDNMEGVEVVRPSGTFYLFPKIEKLLQKTKFKNDIEFCLALLKDQALAITPGSYFGLESYIRISCADDLNILAEAMTRLSTFIKREIIK</sequence>
<dbReference type="Gene3D" id="3.40.640.10">
    <property type="entry name" value="Type I PLP-dependent aspartate aminotransferase-like (Major domain)"/>
    <property type="match status" value="1"/>
</dbReference>
<dbReference type="PANTHER" id="PTHR46383:SF1">
    <property type="entry name" value="ASPARTATE AMINOTRANSFERASE"/>
    <property type="match status" value="1"/>
</dbReference>
<keyword evidence="4 6" id="KW-0808">Transferase</keyword>
<evidence type="ECO:0000256" key="3">
    <source>
        <dbReference type="ARBA" id="ARBA00022576"/>
    </source>
</evidence>
<keyword evidence="3 6" id="KW-0032">Aminotransferase</keyword>
<proteinExistence type="inferred from homology"/>
<dbReference type="OrthoDB" id="9803354at2"/>
<dbReference type="InterPro" id="IPR050596">
    <property type="entry name" value="AspAT/PAT-like"/>
</dbReference>
<dbReference type="STRING" id="28110.KU46_453"/>
<evidence type="ECO:0000256" key="1">
    <source>
        <dbReference type="ARBA" id="ARBA00001933"/>
    </source>
</evidence>
<dbReference type="SUPFAM" id="SSF53383">
    <property type="entry name" value="PLP-dependent transferases"/>
    <property type="match status" value="1"/>
</dbReference>
<dbReference type="RefSeq" id="WP_044527018.1">
    <property type="nucleotide sequence ID" value="NZ_CP009440.1"/>
</dbReference>
<keyword evidence="5" id="KW-0663">Pyridoxal phosphate</keyword>
<dbReference type="InterPro" id="IPR015421">
    <property type="entry name" value="PyrdxlP-dep_Trfase_major"/>
</dbReference>
<dbReference type="Pfam" id="PF00155">
    <property type="entry name" value="Aminotran_1_2"/>
    <property type="match status" value="1"/>
</dbReference>
<organism evidence="8 9">
    <name type="scientific">Francisella philomiragia</name>
    <dbReference type="NCBI Taxonomy" id="28110"/>
    <lineage>
        <taxon>Bacteria</taxon>
        <taxon>Pseudomonadati</taxon>
        <taxon>Pseudomonadota</taxon>
        <taxon>Gammaproteobacteria</taxon>
        <taxon>Thiotrichales</taxon>
        <taxon>Francisellaceae</taxon>
        <taxon>Francisella</taxon>
    </lineage>
</organism>
<dbReference type="KEGG" id="fpz:LA55_2025"/>
<feature type="domain" description="Aminotransferase class I/classII large" evidence="7">
    <location>
        <begin position="32"/>
        <end position="373"/>
    </location>
</feature>
<dbReference type="Proteomes" id="UP000031830">
    <property type="component" value="Chromosome"/>
</dbReference>
<evidence type="ECO:0000256" key="2">
    <source>
        <dbReference type="ARBA" id="ARBA00007441"/>
    </source>
</evidence>
<reference evidence="8 9" key="1">
    <citation type="journal article" date="2015" name="Genome Announc.">
        <title>Genome sequencing of 18 francisella strains to aid in assay development and testing.</title>
        <authorList>
            <person name="Johnson S.L."/>
            <person name="Daligault H.E."/>
            <person name="Davenport K.W."/>
            <person name="Coyne S.R."/>
            <person name="Frey K.G."/>
            <person name="Koroleva G.I."/>
            <person name="Broomall S.M."/>
            <person name="Bishop-Lilly K.A."/>
            <person name="Bruce D.C."/>
            <person name="Chertkov O."/>
            <person name="Freitas T."/>
            <person name="Jaissle J."/>
            <person name="Ladner J.T."/>
            <person name="Rosenzweig C.N."/>
            <person name="Gibbons H.S."/>
            <person name="Palacios G.F."/>
            <person name="Redden C.L."/>
            <person name="Xu Y."/>
            <person name="Minogue T.D."/>
            <person name="Chain P.S."/>
        </authorList>
    </citation>
    <scope>NUCLEOTIDE SEQUENCE [LARGE SCALE GENOMIC DNA]</scope>
    <source>
        <strain evidence="8 9">GA01-2794</strain>
    </source>
</reference>
<accession>A0A0B6D1T9</accession>
<dbReference type="EMBL" id="CP009440">
    <property type="protein sequence ID" value="AJI52826.1"/>
    <property type="molecule type" value="Genomic_DNA"/>
</dbReference>
<comment type="similarity">
    <text evidence="2 6">Belongs to the class-I pyridoxal-phosphate-dependent aminotransferase family.</text>
</comment>
<protein>
    <recommendedName>
        <fullName evidence="6">Aminotransferase</fullName>
        <ecNumber evidence="6">2.6.1.-</ecNumber>
    </recommendedName>
</protein>
<dbReference type="GO" id="GO:0030170">
    <property type="term" value="F:pyridoxal phosphate binding"/>
    <property type="evidence" value="ECO:0007669"/>
    <property type="project" value="InterPro"/>
</dbReference>
<dbReference type="EC" id="2.6.1.-" evidence="6"/>
<comment type="cofactor">
    <cofactor evidence="1 6">
        <name>pyridoxal 5'-phosphate</name>
        <dbReference type="ChEBI" id="CHEBI:597326"/>
    </cofactor>
</comment>